<proteinExistence type="predicted"/>
<keyword evidence="2" id="KW-1185">Reference proteome</keyword>
<dbReference type="Proteomes" id="UP000004994">
    <property type="component" value="Chromosome 12"/>
</dbReference>
<dbReference type="Gramene" id="Solyc12g013475.1.1">
    <property type="protein sequence ID" value="Solyc12g013475.1.1"/>
    <property type="gene ID" value="Solyc12g013475.1"/>
</dbReference>
<dbReference type="GO" id="GO:0046854">
    <property type="term" value="P:phosphatidylinositol phosphate biosynthetic process"/>
    <property type="evidence" value="ECO:0000318"/>
    <property type="project" value="GO_Central"/>
</dbReference>
<evidence type="ECO:0000313" key="2">
    <source>
        <dbReference type="Proteomes" id="UP000004994"/>
    </source>
</evidence>
<organism evidence="1">
    <name type="scientific">Solanum lycopersicum</name>
    <name type="common">Tomato</name>
    <name type="synonym">Lycopersicon esculentum</name>
    <dbReference type="NCBI Taxonomy" id="4081"/>
    <lineage>
        <taxon>Eukaryota</taxon>
        <taxon>Viridiplantae</taxon>
        <taxon>Streptophyta</taxon>
        <taxon>Embryophyta</taxon>
        <taxon>Tracheophyta</taxon>
        <taxon>Spermatophyta</taxon>
        <taxon>Magnoliopsida</taxon>
        <taxon>eudicotyledons</taxon>
        <taxon>Gunneridae</taxon>
        <taxon>Pentapetalae</taxon>
        <taxon>asterids</taxon>
        <taxon>lamiids</taxon>
        <taxon>Solanales</taxon>
        <taxon>Solanaceae</taxon>
        <taxon>Solanoideae</taxon>
        <taxon>Solaneae</taxon>
        <taxon>Solanum</taxon>
        <taxon>Solanum subgen. Lycopersicon</taxon>
    </lineage>
</organism>
<accession>A0A3Q7JT23</accession>
<dbReference type="PaxDb" id="4081-Solyc12g013470.1.1"/>
<name>A0A3Q7JT23_SOLLC</name>
<protein>
    <submittedName>
        <fullName evidence="1">Uncharacterized protein</fullName>
    </submittedName>
</protein>
<reference evidence="1" key="2">
    <citation type="submission" date="2019-01" db="UniProtKB">
        <authorList>
            <consortium name="EnsemblPlants"/>
        </authorList>
    </citation>
    <scope>IDENTIFICATION</scope>
    <source>
        <strain evidence="1">cv. Heinz 1706</strain>
    </source>
</reference>
<dbReference type="GO" id="GO:0016308">
    <property type="term" value="F:1-phosphatidylinositol-4-phosphate 5-kinase activity"/>
    <property type="evidence" value="ECO:0000318"/>
    <property type="project" value="GO_Central"/>
</dbReference>
<dbReference type="EnsemblPlants" id="Solyc12g013475.1.1">
    <property type="protein sequence ID" value="Solyc12g013475.1.1"/>
    <property type="gene ID" value="Solyc12g013475.1"/>
</dbReference>
<evidence type="ECO:0000313" key="1">
    <source>
        <dbReference type="EnsemblPlants" id="Solyc12g013475.1.1"/>
    </source>
</evidence>
<sequence>MYRGWWAAHEEGRRVVKESFRGLQGRLMKDGRMDGYGAFIGAGGDMYRGWWAADRKHGFGDKLVLGSEICNKGKGAMFGEMGMSILENGEKGYEGDWETCYTSRSSKQEFSTGGGNGGQVLNRSSVRKRNVNLPRTCIWESDGEVGDIICDIVDNREASSMFSPCHSEYMLAICGSDALRKLPSPGKSGSVTDLSSKL</sequence>
<reference evidence="1" key="1">
    <citation type="journal article" date="2012" name="Nature">
        <title>The tomato genome sequence provides insights into fleshy fruit evolution.</title>
        <authorList>
            <consortium name="Tomato Genome Consortium"/>
        </authorList>
    </citation>
    <scope>NUCLEOTIDE SEQUENCE [LARGE SCALE GENOMIC DNA]</scope>
    <source>
        <strain evidence="1">cv. Heinz 1706</strain>
    </source>
</reference>
<dbReference type="AlphaFoldDB" id="A0A3Q7JT23"/>
<dbReference type="STRING" id="4081.A0A3Q7JT23"/>
<dbReference type="InParanoid" id="A0A3Q7JT23"/>
<dbReference type="GO" id="GO:0005886">
    <property type="term" value="C:plasma membrane"/>
    <property type="evidence" value="ECO:0000318"/>
    <property type="project" value="GO_Central"/>
</dbReference>